<dbReference type="Proteomes" id="UP000316471">
    <property type="component" value="Unassembled WGS sequence"/>
</dbReference>
<dbReference type="EMBL" id="VLKP01000002">
    <property type="protein sequence ID" value="TWI13534.1"/>
    <property type="molecule type" value="Genomic_DNA"/>
</dbReference>
<organism evidence="3 4">
    <name type="scientific">Aerolutibacter ruishenii</name>
    <dbReference type="NCBI Taxonomy" id="686800"/>
    <lineage>
        <taxon>Bacteria</taxon>
        <taxon>Pseudomonadati</taxon>
        <taxon>Pseudomonadota</taxon>
        <taxon>Gammaproteobacteria</taxon>
        <taxon>Lysobacterales</taxon>
        <taxon>Lysobacteraceae</taxon>
        <taxon>Aerolutibacter</taxon>
    </lineage>
</organism>
<dbReference type="OrthoDB" id="5937921at2"/>
<name>A0A562M0R1_9GAMM</name>
<feature type="domain" description="Integrase catalytic" evidence="2">
    <location>
        <begin position="461"/>
        <end position="656"/>
    </location>
</feature>
<comment type="caution">
    <text evidence="3">The sequence shown here is derived from an EMBL/GenBank/DDBJ whole genome shotgun (WGS) entry which is preliminary data.</text>
</comment>
<dbReference type="SUPFAM" id="SSF53098">
    <property type="entry name" value="Ribonuclease H-like"/>
    <property type="match status" value="1"/>
</dbReference>
<gene>
    <name evidence="3" type="ORF">IP93_00696</name>
</gene>
<dbReference type="PROSITE" id="PS50994">
    <property type="entry name" value="INTEGRASE"/>
    <property type="match status" value="1"/>
</dbReference>
<evidence type="ECO:0000259" key="2">
    <source>
        <dbReference type="PROSITE" id="PS50994"/>
    </source>
</evidence>
<dbReference type="InterPro" id="IPR001584">
    <property type="entry name" value="Integrase_cat-core"/>
</dbReference>
<evidence type="ECO:0000256" key="1">
    <source>
        <dbReference type="SAM" id="MobiDB-lite"/>
    </source>
</evidence>
<sequence>MTEEEARADSHSAAPFADGTLEPVEFSYETPTEKLSVEIRMDLYHSLALNTSQIATLEEMIAASPARVVGDGALKNVRTAYFSAKNAGLRHTESHTCEQVYAYLLELDPDVLGYYTQVQCRGVERRSGDRRHITSSTLDFLVFRKDSIQLVECKTEEWLLRHTTKKPEYQLVDGEWKHEAFSNWAEAQGIEFSVYAQNSPFGIHLQNLEACCALVDAPLSDAELAICARVEAKLKQGTTSLEAMSRAIPKFNGRLALWMVANRKSFAALRTTSPLEPATFWIFPTELQAQEADRRAYSEVAQRFSQPVVTDPLLRASATAMEAAKQRLRRLEDIEQGKSEPTRATQSLAKQLATKCTDGMSPVAVAIPNFHLCGNRQGRLLPLQEEALAVVVAQWNKGLHPSQVVAWLALQNLCEKQSVPTPSAETLRKRLKKQDPTKRALTTGGIRQYQAAKPRAGSDVRSLPPMGYGYKLIIDSSGLDNRCAPNILTQFPAEKPRFYIGIDAATGDSMACAFVFGPASTYALAILLRDYVLRHGFLPKVIQADRGPENTSEWLKVFCKQQGISLCHPPTGGSRFNGQAENTIKQVNTQVSHRLAGSSEPDSIGRKVDGRFKSYQTAKHTFEELYGEFRAFVFDDLPQTPDGEGFTPAEKREYVLNTVGSLGIPCAYDDAFLIKTAISLAVPKRATERDGIRTGYGYYTSEGLQRALRTGVPTEVRQDCVDPSVLYVKVQNVWWKGFHKTAQTLALNSEPARIFALLRRSKLSRDAAKARLEVKATRHNRQAAMALESRPATDHVAPKAASDFQDREVVKTKAGKSEKREPIDWAAVESY</sequence>
<dbReference type="InterPro" id="IPR036397">
    <property type="entry name" value="RNaseH_sf"/>
</dbReference>
<dbReference type="InterPro" id="IPR012337">
    <property type="entry name" value="RNaseH-like_sf"/>
</dbReference>
<dbReference type="Gene3D" id="3.30.420.10">
    <property type="entry name" value="Ribonuclease H-like superfamily/Ribonuclease H"/>
    <property type="match status" value="1"/>
</dbReference>
<dbReference type="RefSeq" id="WP_144812030.1">
    <property type="nucleotide sequence ID" value="NZ_VLKP01000002.1"/>
</dbReference>
<dbReference type="GO" id="GO:0003676">
    <property type="term" value="F:nucleic acid binding"/>
    <property type="evidence" value="ECO:0007669"/>
    <property type="project" value="InterPro"/>
</dbReference>
<accession>A0A562M0R1</accession>
<evidence type="ECO:0000313" key="4">
    <source>
        <dbReference type="Proteomes" id="UP000316471"/>
    </source>
</evidence>
<feature type="region of interest" description="Disordered" evidence="1">
    <location>
        <begin position="788"/>
        <end position="819"/>
    </location>
</feature>
<evidence type="ECO:0000313" key="3">
    <source>
        <dbReference type="EMBL" id="TWI13534.1"/>
    </source>
</evidence>
<dbReference type="AlphaFoldDB" id="A0A562M0R1"/>
<proteinExistence type="predicted"/>
<feature type="compositionally biased region" description="Basic and acidic residues" evidence="1">
    <location>
        <begin position="804"/>
        <end position="819"/>
    </location>
</feature>
<dbReference type="GO" id="GO:0015074">
    <property type="term" value="P:DNA integration"/>
    <property type="evidence" value="ECO:0007669"/>
    <property type="project" value="InterPro"/>
</dbReference>
<reference evidence="3 4" key="1">
    <citation type="journal article" date="2015" name="Stand. Genomic Sci.">
        <title>Genomic Encyclopedia of Bacterial and Archaeal Type Strains, Phase III: the genomes of soil and plant-associated and newly described type strains.</title>
        <authorList>
            <person name="Whitman W.B."/>
            <person name="Woyke T."/>
            <person name="Klenk H.P."/>
            <person name="Zhou Y."/>
            <person name="Lilburn T.G."/>
            <person name="Beck B.J."/>
            <person name="De Vos P."/>
            <person name="Vandamme P."/>
            <person name="Eisen J.A."/>
            <person name="Garrity G."/>
            <person name="Hugenholtz P."/>
            <person name="Kyrpides N.C."/>
        </authorList>
    </citation>
    <scope>NUCLEOTIDE SEQUENCE [LARGE SCALE GENOMIC DNA]</scope>
    <source>
        <strain evidence="3 4">CGMCC 1.10136</strain>
    </source>
</reference>
<keyword evidence="4" id="KW-1185">Reference proteome</keyword>
<protein>
    <submittedName>
        <fullName evidence="3">Putative transposase</fullName>
    </submittedName>
</protein>